<reference evidence="1 2" key="1">
    <citation type="submission" date="2023-07" db="EMBL/GenBank/DDBJ databases">
        <authorList>
            <person name="Girao M."/>
            <person name="Carvalho M.F."/>
        </authorList>
    </citation>
    <scope>NUCLEOTIDE SEQUENCE [LARGE SCALE GENOMIC DNA]</scope>
    <source>
        <strain evidence="1 2">YIM65754</strain>
    </source>
</reference>
<dbReference type="RefSeq" id="WP_330135843.1">
    <property type="nucleotide sequence ID" value="NZ_JAUTXY010000014.1"/>
</dbReference>
<dbReference type="EMBL" id="JAUTXY010000014">
    <property type="protein sequence ID" value="MEE2060658.1"/>
    <property type="molecule type" value="Genomic_DNA"/>
</dbReference>
<sequence length="59" mass="6553">MPEILARKREIFEDFARENGTAQSAPEAYEVSEAELARDVIAAERARLFSNTRPDAAAT</sequence>
<organism evidence="1 2">
    <name type="scientific">Rhodococcus artemisiae</name>
    <dbReference type="NCBI Taxonomy" id="714159"/>
    <lineage>
        <taxon>Bacteria</taxon>
        <taxon>Bacillati</taxon>
        <taxon>Actinomycetota</taxon>
        <taxon>Actinomycetes</taxon>
        <taxon>Mycobacteriales</taxon>
        <taxon>Nocardiaceae</taxon>
        <taxon>Rhodococcus</taxon>
    </lineage>
</organism>
<accession>A0ABU7LGI3</accession>
<comment type="caution">
    <text evidence="1">The sequence shown here is derived from an EMBL/GenBank/DDBJ whole genome shotgun (WGS) entry which is preliminary data.</text>
</comment>
<dbReference type="Proteomes" id="UP001336020">
    <property type="component" value="Unassembled WGS sequence"/>
</dbReference>
<keyword evidence="2" id="KW-1185">Reference proteome</keyword>
<evidence type="ECO:0000313" key="2">
    <source>
        <dbReference type="Proteomes" id="UP001336020"/>
    </source>
</evidence>
<gene>
    <name evidence="1" type="ORF">Q7514_24360</name>
</gene>
<evidence type="ECO:0000313" key="1">
    <source>
        <dbReference type="EMBL" id="MEE2060658.1"/>
    </source>
</evidence>
<proteinExistence type="predicted"/>
<name>A0ABU7LGI3_9NOCA</name>
<protein>
    <submittedName>
        <fullName evidence="1">Uncharacterized protein</fullName>
    </submittedName>
</protein>